<keyword evidence="7" id="KW-0325">Glycoprotein</keyword>
<dbReference type="InterPro" id="IPR050776">
    <property type="entry name" value="Ank_Repeat/CDKN_Inhibitor"/>
</dbReference>
<name>A0A8J2M722_9BILA</name>
<dbReference type="InterPro" id="IPR035993">
    <property type="entry name" value="Notch-like_dom_sf"/>
</dbReference>
<evidence type="ECO:0000259" key="13">
    <source>
        <dbReference type="PROSITE" id="PS50026"/>
    </source>
</evidence>
<keyword evidence="5 11" id="KW-0472">Membrane</keyword>
<evidence type="ECO:0000256" key="2">
    <source>
        <dbReference type="ARBA" id="ARBA00022737"/>
    </source>
</evidence>
<evidence type="ECO:0000256" key="4">
    <source>
        <dbReference type="ARBA" id="ARBA00023043"/>
    </source>
</evidence>
<feature type="domain" description="EGF-like" evidence="13">
    <location>
        <begin position="16"/>
        <end position="58"/>
    </location>
</feature>
<dbReference type="Proteomes" id="UP000746747">
    <property type="component" value="Unassembled WGS sequence"/>
</dbReference>
<dbReference type="OrthoDB" id="5856526at2759"/>
<comment type="caution">
    <text evidence="10">Lacks conserved residue(s) required for the propagation of feature annotation.</text>
</comment>
<gene>
    <name evidence="15" type="ORF">CJOHNSTONI_LOCUS6936</name>
</gene>
<dbReference type="PROSITE" id="PS00022">
    <property type="entry name" value="EGF_1"/>
    <property type="match status" value="3"/>
</dbReference>
<feature type="domain" description="EGF-like" evidence="13">
    <location>
        <begin position="99"/>
        <end position="132"/>
    </location>
</feature>
<dbReference type="SUPFAM" id="SSF57196">
    <property type="entry name" value="EGF/Laminin"/>
    <property type="match status" value="3"/>
</dbReference>
<keyword evidence="16" id="KW-1185">Reference proteome</keyword>
<dbReference type="PROSITE" id="PS50088">
    <property type="entry name" value="ANK_REPEAT"/>
    <property type="match status" value="2"/>
</dbReference>
<dbReference type="Gene3D" id="4.10.470.20">
    <property type="match status" value="2"/>
</dbReference>
<evidence type="ECO:0000256" key="6">
    <source>
        <dbReference type="ARBA" id="ARBA00023157"/>
    </source>
</evidence>
<keyword evidence="12" id="KW-0732">Signal</keyword>
<feature type="signal peptide" evidence="12">
    <location>
        <begin position="1"/>
        <end position="16"/>
    </location>
</feature>
<dbReference type="InterPro" id="IPR000800">
    <property type="entry name" value="Notch_dom"/>
</dbReference>
<dbReference type="AlphaFoldDB" id="A0A8J2M722"/>
<reference evidence="15" key="1">
    <citation type="submission" date="2021-09" db="EMBL/GenBank/DDBJ databases">
        <authorList>
            <consortium name="Pathogen Informatics"/>
        </authorList>
    </citation>
    <scope>NUCLEOTIDE SEQUENCE</scope>
</reference>
<evidence type="ECO:0000256" key="12">
    <source>
        <dbReference type="SAM" id="SignalP"/>
    </source>
</evidence>
<evidence type="ECO:0000313" key="15">
    <source>
        <dbReference type="EMBL" id="CAG9537078.1"/>
    </source>
</evidence>
<keyword evidence="3 11" id="KW-1133">Transmembrane helix</keyword>
<evidence type="ECO:0000256" key="7">
    <source>
        <dbReference type="ARBA" id="ARBA00023180"/>
    </source>
</evidence>
<dbReference type="GO" id="GO:0012505">
    <property type="term" value="C:endomembrane system"/>
    <property type="evidence" value="ECO:0007669"/>
    <property type="project" value="UniProtKB-SubCell"/>
</dbReference>
<dbReference type="InterPro" id="IPR002110">
    <property type="entry name" value="Ankyrin_rpt"/>
</dbReference>
<sequence length="886" mass="98120">MVLISVALALLNFVIALPSCFDPTGRCLNGGVCVKQITNKSHSTVCSCSAGYGGEKCEKIVDMCEAFPHYCNAGSCISVKESAICHCSMGYFGQNCEYTFDKCKLGNICRNGGTCIDNICFCTAGFSGEFCERHVPKRDDYLRVGCEEHPEFCALRFADGTCNEECNNEKCFFDGFDCVVSAQKCRLSDYCALHYMDGKCDEKCAVAECGLDGMDCNRNMFFHDLTKSSTIGIIFDVSLAKVLDKIYLLLAKLAQKLHNPVHLALDNNNKTRIYEWSFESGVGKQIDLKKRWEISRNTTGVLLYVDIDSTFCERRLHLNKSNVLPCFTDIFGATAYLHSALYDGDKNRISLDDVTVEGLFVENGRSHSLPIIAIGFICFVLAGITLSCFYGIYGFYDVLKKRNVGKNHAPVWKIPPLQSNATSCSTISSAENYFPVKDTCGRDGLQPLSLFLISTSCRRKQPRNLAESDEWKTLISLDAFFNDNGDGDCYLGPDLLKAIKCNDVKTVSFLVLCGADVNCSDSDNNTALHHAVIVNSDQIVRLLLSTHRCNLRAVNVLGQIPLTLTVRFAHVSDLCARCILDFMYTEYCQQTESLNDTSTPQLVALLPQNGLSQSMFITSNNVWQFDPSLLKPAGSVGCVFARDILSEKNDPTLTDIFGRTALHYAALNRRVDLLPMLYAFGLKLDTEDSKGETPLYLAAREGHLDVVNLLLSFGANSGINDQLGRTPLDVARERRHYFVVELLENVTTNNDDITKTLKKKRIRKPSCAAKSKSKRKSQIPVSPSQVTIPLNSSSIATGLNEDYMENIGDIDEDMVISSSLLNSIESFVLTPPGQILAEEEKELDSDVVNPAVPDYIDLSTISCLPAEFFSNDAFSMESSQVQRFLE</sequence>
<comment type="subcellular location">
    <subcellularLocation>
        <location evidence="8">Endomembrane system</location>
        <topology evidence="8">Single-pass type I membrane protein</topology>
    </subcellularLocation>
</comment>
<feature type="disulfide bond" evidence="10">
    <location>
        <begin position="122"/>
        <end position="131"/>
    </location>
</feature>
<feature type="disulfide bond" evidence="10">
    <location>
        <begin position="87"/>
        <end position="96"/>
    </location>
</feature>
<evidence type="ECO:0000256" key="5">
    <source>
        <dbReference type="ARBA" id="ARBA00023136"/>
    </source>
</evidence>
<dbReference type="InterPro" id="IPR000742">
    <property type="entry name" value="EGF"/>
</dbReference>
<feature type="repeat" description="ANK" evidence="9">
    <location>
        <begin position="657"/>
        <end position="689"/>
    </location>
</feature>
<dbReference type="Gene3D" id="1.25.40.20">
    <property type="entry name" value="Ankyrin repeat-containing domain"/>
    <property type="match status" value="2"/>
</dbReference>
<proteinExistence type="predicted"/>
<keyword evidence="2" id="KW-0677">Repeat</keyword>
<dbReference type="Gene3D" id="3.30.70.3310">
    <property type="match status" value="1"/>
</dbReference>
<keyword evidence="1 11" id="KW-0812">Transmembrane</keyword>
<dbReference type="SUPFAM" id="SSF48403">
    <property type="entry name" value="Ankyrin repeat"/>
    <property type="match status" value="1"/>
</dbReference>
<dbReference type="SMART" id="SM00181">
    <property type="entry name" value="EGF"/>
    <property type="match status" value="3"/>
</dbReference>
<feature type="domain" description="EGF-like" evidence="13">
    <location>
        <begin position="60"/>
        <end position="97"/>
    </location>
</feature>
<evidence type="ECO:0000256" key="3">
    <source>
        <dbReference type="ARBA" id="ARBA00022989"/>
    </source>
</evidence>
<dbReference type="SMART" id="SM00248">
    <property type="entry name" value="ANK"/>
    <property type="match status" value="5"/>
</dbReference>
<evidence type="ECO:0000259" key="14">
    <source>
        <dbReference type="PROSITE" id="PS50258"/>
    </source>
</evidence>
<feature type="chain" id="PRO_5035191194" evidence="12">
    <location>
        <begin position="17"/>
        <end position="886"/>
    </location>
</feature>
<dbReference type="Pfam" id="PF00066">
    <property type="entry name" value="Notch"/>
    <property type="match status" value="2"/>
</dbReference>
<keyword evidence="6 10" id="KW-1015">Disulfide bond</keyword>
<feature type="disulfide bond" evidence="10">
    <location>
        <begin position="48"/>
        <end position="57"/>
    </location>
</feature>
<accession>A0A8J2M722</accession>
<evidence type="ECO:0000256" key="9">
    <source>
        <dbReference type="PROSITE-ProRule" id="PRU00023"/>
    </source>
</evidence>
<dbReference type="PROSITE" id="PS01186">
    <property type="entry name" value="EGF_2"/>
    <property type="match status" value="3"/>
</dbReference>
<dbReference type="SMART" id="SM00004">
    <property type="entry name" value="NL"/>
    <property type="match status" value="2"/>
</dbReference>
<dbReference type="SUPFAM" id="SSF90193">
    <property type="entry name" value="Notch domain"/>
    <property type="match status" value="2"/>
</dbReference>
<dbReference type="PROSITE" id="PS50297">
    <property type="entry name" value="ANK_REP_REGION"/>
    <property type="match status" value="2"/>
</dbReference>
<feature type="transmembrane region" description="Helical" evidence="11">
    <location>
        <begin position="371"/>
        <end position="396"/>
    </location>
</feature>
<dbReference type="Pfam" id="PF12796">
    <property type="entry name" value="Ank_2"/>
    <property type="match status" value="2"/>
</dbReference>
<dbReference type="PANTHER" id="PTHR24201">
    <property type="entry name" value="ANK_REP_REGION DOMAIN-CONTAINING PROTEIN"/>
    <property type="match status" value="1"/>
</dbReference>
<evidence type="ECO:0000256" key="8">
    <source>
        <dbReference type="ARBA" id="ARBA00046288"/>
    </source>
</evidence>
<feature type="repeat" description="ANK" evidence="9">
    <location>
        <begin position="690"/>
        <end position="722"/>
    </location>
</feature>
<organism evidence="15 16">
    <name type="scientific">Cercopithifilaria johnstoni</name>
    <dbReference type="NCBI Taxonomy" id="2874296"/>
    <lineage>
        <taxon>Eukaryota</taxon>
        <taxon>Metazoa</taxon>
        <taxon>Ecdysozoa</taxon>
        <taxon>Nematoda</taxon>
        <taxon>Chromadorea</taxon>
        <taxon>Rhabditida</taxon>
        <taxon>Spirurina</taxon>
        <taxon>Spiruromorpha</taxon>
        <taxon>Filarioidea</taxon>
        <taxon>Onchocercidae</taxon>
        <taxon>Cercopithifilaria</taxon>
    </lineage>
</organism>
<evidence type="ECO:0000256" key="10">
    <source>
        <dbReference type="PROSITE-ProRule" id="PRU00076"/>
    </source>
</evidence>
<dbReference type="Gene3D" id="2.10.25.10">
    <property type="entry name" value="Laminin"/>
    <property type="match status" value="2"/>
</dbReference>
<evidence type="ECO:0000313" key="16">
    <source>
        <dbReference type="Proteomes" id="UP000746747"/>
    </source>
</evidence>
<dbReference type="InterPro" id="IPR036770">
    <property type="entry name" value="Ankyrin_rpt-contain_sf"/>
</dbReference>
<evidence type="ECO:0000256" key="1">
    <source>
        <dbReference type="ARBA" id="ARBA00022692"/>
    </source>
</evidence>
<dbReference type="PROSITE" id="PS50258">
    <property type="entry name" value="LNR"/>
    <property type="match status" value="1"/>
</dbReference>
<dbReference type="CDD" id="cd00054">
    <property type="entry name" value="EGF_CA"/>
    <property type="match status" value="1"/>
</dbReference>
<dbReference type="PANTHER" id="PTHR24201:SF15">
    <property type="entry name" value="ANKYRIN REPEAT DOMAIN-CONTAINING PROTEIN 66"/>
    <property type="match status" value="1"/>
</dbReference>
<feature type="domain" description="LNR" evidence="14">
    <location>
        <begin position="146"/>
        <end position="178"/>
    </location>
</feature>
<comment type="caution">
    <text evidence="15">The sequence shown here is derived from an EMBL/GenBank/DDBJ whole genome shotgun (WGS) entry which is preliminary data.</text>
</comment>
<evidence type="ECO:0000256" key="11">
    <source>
        <dbReference type="SAM" id="Phobius"/>
    </source>
</evidence>
<protein>
    <submittedName>
        <fullName evidence="15">Uncharacterized protein</fullName>
    </submittedName>
</protein>
<keyword evidence="10" id="KW-0245">EGF-like domain</keyword>
<dbReference type="EMBL" id="CAKAEH010001514">
    <property type="protein sequence ID" value="CAG9537078.1"/>
    <property type="molecule type" value="Genomic_DNA"/>
</dbReference>
<keyword evidence="4 9" id="KW-0040">ANK repeat</keyword>
<dbReference type="PROSITE" id="PS50026">
    <property type="entry name" value="EGF_3"/>
    <property type="match status" value="3"/>
</dbReference>